<keyword evidence="2" id="KW-1185">Reference proteome</keyword>
<evidence type="ECO:0000313" key="1">
    <source>
        <dbReference type="EMBL" id="OEH81091.1"/>
    </source>
</evidence>
<comment type="caution">
    <text evidence="1">The sequence shown here is derived from an EMBL/GenBank/DDBJ whole genome shotgun (WGS) entry which is preliminary data.</text>
</comment>
<dbReference type="Proteomes" id="UP000095256">
    <property type="component" value="Unassembled WGS sequence"/>
</dbReference>
<protein>
    <submittedName>
        <fullName evidence="1">Uncharacterized protein</fullName>
    </submittedName>
</protein>
<sequence length="94" mass="11507">MGGIGQNLKKRIKQYFKPSDSGTITFKLKVRYYPDKFNKEEKKQYFKENYQKTWKQYMIENFKVGILKINEETDHDIKIEESYLIGLFRTKYNY</sequence>
<dbReference type="AlphaFoldDB" id="A0A1E5KTA3"/>
<name>A0A1E5KTA3_9ENTE</name>
<dbReference type="RefSeq" id="WP_069699937.1">
    <property type="nucleotide sequence ID" value="NZ_JAGGMA010000045.1"/>
</dbReference>
<accession>A0A1E5KTA3</accession>
<gene>
    <name evidence="1" type="ORF">BCR26_17790</name>
</gene>
<reference evidence="1 2" key="1">
    <citation type="submission" date="2016-09" db="EMBL/GenBank/DDBJ databases">
        <authorList>
            <person name="Capua I."/>
            <person name="De Benedictis P."/>
            <person name="Joannis T."/>
            <person name="Lombin L.H."/>
            <person name="Cattoli G."/>
        </authorList>
    </citation>
    <scope>NUCLEOTIDE SEQUENCE [LARGE SCALE GENOMIC DNA]</scope>
    <source>
        <strain evidence="1 2">LMG 25899</strain>
    </source>
</reference>
<dbReference type="EMBL" id="MIEK01000066">
    <property type="protein sequence ID" value="OEH81091.1"/>
    <property type="molecule type" value="Genomic_DNA"/>
</dbReference>
<organism evidence="1 2">
    <name type="scientific">Enterococcus rivorum</name>
    <dbReference type="NCBI Taxonomy" id="762845"/>
    <lineage>
        <taxon>Bacteria</taxon>
        <taxon>Bacillati</taxon>
        <taxon>Bacillota</taxon>
        <taxon>Bacilli</taxon>
        <taxon>Lactobacillales</taxon>
        <taxon>Enterococcaceae</taxon>
        <taxon>Enterococcus</taxon>
    </lineage>
</organism>
<proteinExistence type="predicted"/>
<evidence type="ECO:0000313" key="2">
    <source>
        <dbReference type="Proteomes" id="UP000095256"/>
    </source>
</evidence>